<evidence type="ECO:0000313" key="2">
    <source>
        <dbReference type="EMBL" id="KOO27255.1"/>
    </source>
</evidence>
<dbReference type="Proteomes" id="UP000037460">
    <property type="component" value="Unassembled WGS sequence"/>
</dbReference>
<protein>
    <submittedName>
        <fullName evidence="2">Uncharacterized protein</fullName>
    </submittedName>
</protein>
<dbReference type="EMBL" id="JWZX01002740">
    <property type="protein sequence ID" value="KOO27255.1"/>
    <property type="molecule type" value="Genomic_DNA"/>
</dbReference>
<evidence type="ECO:0000256" key="1">
    <source>
        <dbReference type="SAM" id="Coils"/>
    </source>
</evidence>
<dbReference type="AlphaFoldDB" id="A0A0M0JL91"/>
<accession>A0A0M0JL91</accession>
<feature type="coiled-coil region" evidence="1">
    <location>
        <begin position="294"/>
        <end position="331"/>
    </location>
</feature>
<organism evidence="2 3">
    <name type="scientific">Chrysochromulina tobinii</name>
    <dbReference type="NCBI Taxonomy" id="1460289"/>
    <lineage>
        <taxon>Eukaryota</taxon>
        <taxon>Haptista</taxon>
        <taxon>Haptophyta</taxon>
        <taxon>Prymnesiophyceae</taxon>
        <taxon>Prymnesiales</taxon>
        <taxon>Chrysochromulinaceae</taxon>
        <taxon>Chrysochromulina</taxon>
    </lineage>
</organism>
<gene>
    <name evidence="2" type="ORF">Ctob_007030</name>
</gene>
<sequence length="426" mass="46092">MEQSAWKLTLRGYSPGASSVNPEGAAKLEIKGAADQGSSSEINGAAKLEIKGAADQGSSSEIKGAAELESTVQPREVGSGPGLRQSAYAHDAEAAAAAAAKQQATALELAAELANIIPFARGIDRQQPVLHMTQPPKTQLVSASTYHVLTWGKDGHRKILHAYAPKLCYEAAMHSELCYKAARCSGEISATICDVPFTEKDIAAYRHEWDQLPYCVPDGVSVPLEVMEQDALHVAKVGRWTAGASSATCLTPTTCSSSSGAPVAFVENSQQPVESSPAMESSHAVECSHAVESSQQLREVLEDLKTTRAQLQLVEAQLEHERQAAREAREASIGRRLYALEVQISRTAELMKQVKRKELSRPLTLELRRSSLAPDLLHEAATKLQPAHMLFANIHVEFVNEPGRDEGALRINAFAAFHERLYTQAR</sequence>
<evidence type="ECO:0000313" key="3">
    <source>
        <dbReference type="Proteomes" id="UP000037460"/>
    </source>
</evidence>
<reference evidence="3" key="1">
    <citation type="journal article" date="2015" name="PLoS Genet.">
        <title>Genome Sequence and Transcriptome Analyses of Chrysochromulina tobin: Metabolic Tools for Enhanced Algal Fitness in the Prominent Order Prymnesiales (Haptophyceae).</title>
        <authorList>
            <person name="Hovde B.T."/>
            <person name="Deodato C.R."/>
            <person name="Hunsperger H.M."/>
            <person name="Ryken S.A."/>
            <person name="Yost W."/>
            <person name="Jha R.K."/>
            <person name="Patterson J."/>
            <person name="Monnat R.J. Jr."/>
            <person name="Barlow S.B."/>
            <person name="Starkenburg S.R."/>
            <person name="Cattolico R.A."/>
        </authorList>
    </citation>
    <scope>NUCLEOTIDE SEQUENCE</scope>
    <source>
        <strain evidence="3">CCMP291</strain>
    </source>
</reference>
<comment type="caution">
    <text evidence="2">The sequence shown here is derived from an EMBL/GenBank/DDBJ whole genome shotgun (WGS) entry which is preliminary data.</text>
</comment>
<keyword evidence="1" id="KW-0175">Coiled coil</keyword>
<proteinExistence type="predicted"/>
<keyword evidence="3" id="KW-1185">Reference proteome</keyword>
<name>A0A0M0JL91_9EUKA</name>